<feature type="domain" description="Carboxymuconolactone decarboxylase-like" evidence="1">
    <location>
        <begin position="34"/>
        <end position="108"/>
    </location>
</feature>
<protein>
    <submittedName>
        <fullName evidence="2">4-carboxymuconolactone decarboxylase</fullName>
    </submittedName>
</protein>
<evidence type="ECO:0000313" key="3">
    <source>
        <dbReference type="Proteomes" id="UP000095488"/>
    </source>
</evidence>
<dbReference type="InterPro" id="IPR003779">
    <property type="entry name" value="CMD-like"/>
</dbReference>
<keyword evidence="3" id="KW-1185">Reference proteome</keyword>
<reference evidence="2 3" key="1">
    <citation type="submission" date="2015-09" db="EMBL/GenBank/DDBJ databases">
        <authorList>
            <consortium name="Pathogen Informatics"/>
            <person name="Wu L."/>
            <person name="Ma J."/>
        </authorList>
    </citation>
    <scope>NUCLEOTIDE SEQUENCE [LARGE SCALE GENOMIC DNA]</scope>
    <source>
        <strain evidence="2 3">2789STDY5834858</strain>
    </source>
</reference>
<dbReference type="SUPFAM" id="SSF69118">
    <property type="entry name" value="AhpD-like"/>
    <property type="match status" value="1"/>
</dbReference>
<organism evidence="2 3">
    <name type="scientific">Sarcina ventriculi</name>
    <name type="common">Clostridium ventriculi</name>
    <dbReference type="NCBI Taxonomy" id="1267"/>
    <lineage>
        <taxon>Bacteria</taxon>
        <taxon>Bacillati</taxon>
        <taxon>Bacillota</taxon>
        <taxon>Clostridia</taxon>
        <taxon>Eubacteriales</taxon>
        <taxon>Clostridiaceae</taxon>
        <taxon>Sarcina</taxon>
    </lineage>
</organism>
<dbReference type="InterPro" id="IPR029032">
    <property type="entry name" value="AhpD-like"/>
</dbReference>
<dbReference type="Gene3D" id="1.20.1290.10">
    <property type="entry name" value="AhpD-like"/>
    <property type="match status" value="1"/>
</dbReference>
<evidence type="ECO:0000313" key="2">
    <source>
        <dbReference type="EMBL" id="CUN92918.1"/>
    </source>
</evidence>
<dbReference type="InterPro" id="IPR052512">
    <property type="entry name" value="4CMD/NDH-1_regulator"/>
</dbReference>
<dbReference type="Pfam" id="PF02627">
    <property type="entry name" value="CMD"/>
    <property type="match status" value="2"/>
</dbReference>
<proteinExistence type="predicted"/>
<dbReference type="Proteomes" id="UP000095488">
    <property type="component" value="Unassembled WGS sequence"/>
</dbReference>
<evidence type="ECO:0000259" key="1">
    <source>
        <dbReference type="Pfam" id="PF02627"/>
    </source>
</evidence>
<dbReference type="PANTHER" id="PTHR33570">
    <property type="entry name" value="4-CARBOXYMUCONOLACTONE DECARBOXYLASE FAMILY PROTEIN"/>
    <property type="match status" value="1"/>
</dbReference>
<dbReference type="RefSeq" id="WP_055259072.1">
    <property type="nucleotide sequence ID" value="NZ_CABIXL010000004.1"/>
</dbReference>
<dbReference type="EMBL" id="CYZR01000004">
    <property type="protein sequence ID" value="CUN92918.1"/>
    <property type="molecule type" value="Genomic_DNA"/>
</dbReference>
<gene>
    <name evidence="2" type="ORF">ERS852473_01458</name>
</gene>
<comment type="caution">
    <text evidence="2">The sequence shown here is derived from an EMBL/GenBank/DDBJ whole genome shotgun (WGS) entry which is preliminary data.</text>
</comment>
<feature type="domain" description="Carboxymuconolactone decarboxylase-like" evidence="1">
    <location>
        <begin position="162"/>
        <end position="243"/>
    </location>
</feature>
<sequence length="247" mass="27798">MNRVEEANKMMQKLGVKENSLAKSFDEFETVKNNFIYGEVWKQGNMDEKLRSIVTVAVLTTVEGKDLEEQIRVALNIEVKPQELLEIFHQGVPYIGFAKAEKGLEILKKVFDEKNILMPLEHSGVVTEENRLEKGISVQKSIFGERIDKMRASAQGQQKIMQDYLSAYCFGDTYTRKVLDLKTRELITFVCISALGGCDNQVKSHVGGNLEVGNSKELLISAIYQCLPYIGFPRSLNAISAINEIAK</sequence>
<accession>A0ABP2ATU3</accession>
<name>A0ABP2ATU3_SARVE</name>
<dbReference type="PANTHER" id="PTHR33570:SF2">
    <property type="entry name" value="CARBOXYMUCONOLACTONE DECARBOXYLASE-LIKE DOMAIN-CONTAINING PROTEIN"/>
    <property type="match status" value="1"/>
</dbReference>